<dbReference type="GO" id="GO:0006508">
    <property type="term" value="P:proteolysis"/>
    <property type="evidence" value="ECO:0007669"/>
    <property type="project" value="UniProtKB-KW"/>
</dbReference>
<keyword evidence="13" id="KW-0548">Nucleotidyltransferase</keyword>
<dbReference type="InterPro" id="IPR025724">
    <property type="entry name" value="GAG-pre-integrase_dom"/>
</dbReference>
<evidence type="ECO:0000256" key="12">
    <source>
        <dbReference type="ARBA" id="ARBA00022918"/>
    </source>
</evidence>
<evidence type="ECO:0000313" key="21">
    <source>
        <dbReference type="Proteomes" id="UP000663880"/>
    </source>
</evidence>
<protein>
    <recommendedName>
        <fullName evidence="22">Retrovirus-related Pol polyprotein from transposon TNT 1-94</fullName>
    </recommendedName>
</protein>
<dbReference type="Gene3D" id="4.10.60.10">
    <property type="entry name" value="Zinc finger, CCHC-type"/>
    <property type="match status" value="1"/>
</dbReference>
<dbReference type="Pfam" id="PF00098">
    <property type="entry name" value="zf-CCHC"/>
    <property type="match status" value="1"/>
</dbReference>
<evidence type="ECO:0000256" key="7">
    <source>
        <dbReference type="ARBA" id="ARBA00022759"/>
    </source>
</evidence>
<comment type="caution">
    <text evidence="20">The sequence shown here is derived from an EMBL/GenBank/DDBJ whole genome shotgun (WGS) entry which is preliminary data.</text>
</comment>
<keyword evidence="14" id="KW-0917">Virion maturation</keyword>
<dbReference type="Pfam" id="PF25597">
    <property type="entry name" value="SH3_retrovirus"/>
    <property type="match status" value="1"/>
</dbReference>
<evidence type="ECO:0008006" key="22">
    <source>
        <dbReference type="Google" id="ProtNLM"/>
    </source>
</evidence>
<dbReference type="InterPro" id="IPR036397">
    <property type="entry name" value="RNaseH_sf"/>
</dbReference>
<dbReference type="InterPro" id="IPR012337">
    <property type="entry name" value="RNaseH-like_sf"/>
</dbReference>
<dbReference type="PROSITE" id="PS50994">
    <property type="entry name" value="INTEGRASE"/>
    <property type="match status" value="1"/>
</dbReference>
<dbReference type="GO" id="GO:0003887">
    <property type="term" value="F:DNA-directed DNA polymerase activity"/>
    <property type="evidence" value="ECO:0007669"/>
    <property type="project" value="UniProtKB-KW"/>
</dbReference>
<dbReference type="PROSITE" id="PS50158">
    <property type="entry name" value="ZF_CCHC"/>
    <property type="match status" value="1"/>
</dbReference>
<dbReference type="AlphaFoldDB" id="A0A821XM36"/>
<keyword evidence="17" id="KW-0862">Zinc</keyword>
<evidence type="ECO:0000256" key="5">
    <source>
        <dbReference type="ARBA" id="ARBA00022723"/>
    </source>
</evidence>
<keyword evidence="12" id="KW-0695">RNA-directed DNA polymerase</keyword>
<evidence type="ECO:0000256" key="16">
    <source>
        <dbReference type="ARBA" id="ARBA00023268"/>
    </source>
</evidence>
<keyword evidence="11" id="KW-0229">DNA integration</keyword>
<accession>A0A821XM36</accession>
<dbReference type="InterPro" id="IPR036875">
    <property type="entry name" value="Znf_CCHC_sf"/>
</dbReference>
<keyword evidence="13" id="KW-0239">DNA-directed DNA polymerase</keyword>
<keyword evidence="4" id="KW-0540">Nuclease</keyword>
<dbReference type="InterPro" id="IPR001584">
    <property type="entry name" value="Integrase_cat-core"/>
</dbReference>
<keyword evidence="17" id="KW-0863">Zinc-finger</keyword>
<evidence type="ECO:0000256" key="15">
    <source>
        <dbReference type="ARBA" id="ARBA00023172"/>
    </source>
</evidence>
<evidence type="ECO:0000256" key="11">
    <source>
        <dbReference type="ARBA" id="ARBA00022908"/>
    </source>
</evidence>
<keyword evidence="6" id="KW-0547">Nucleotide-binding</keyword>
<dbReference type="GO" id="GO:0003676">
    <property type="term" value="F:nucleic acid binding"/>
    <property type="evidence" value="ECO:0007669"/>
    <property type="project" value="InterPro"/>
</dbReference>
<dbReference type="GO" id="GO:0004519">
    <property type="term" value="F:endonuclease activity"/>
    <property type="evidence" value="ECO:0007669"/>
    <property type="project" value="UniProtKB-KW"/>
</dbReference>
<feature type="domain" description="Integrase catalytic" evidence="19">
    <location>
        <begin position="408"/>
        <end position="501"/>
    </location>
</feature>
<evidence type="ECO:0000256" key="6">
    <source>
        <dbReference type="ARBA" id="ARBA00022741"/>
    </source>
</evidence>
<evidence type="ECO:0000256" key="2">
    <source>
        <dbReference type="ARBA" id="ARBA00022612"/>
    </source>
</evidence>
<dbReference type="GO" id="GO:0008233">
    <property type="term" value="F:peptidase activity"/>
    <property type="evidence" value="ECO:0007669"/>
    <property type="project" value="UniProtKB-KW"/>
</dbReference>
<dbReference type="InterPro" id="IPR054722">
    <property type="entry name" value="PolX-like_BBD"/>
</dbReference>
<dbReference type="InterPro" id="IPR057670">
    <property type="entry name" value="SH3_retrovirus"/>
</dbReference>
<dbReference type="EMBL" id="CAJOBZ010000068">
    <property type="protein sequence ID" value="CAF4944203.1"/>
    <property type="molecule type" value="Genomic_DNA"/>
</dbReference>
<dbReference type="Pfam" id="PF07727">
    <property type="entry name" value="RVT_2"/>
    <property type="match status" value="1"/>
</dbReference>
<evidence type="ECO:0000256" key="17">
    <source>
        <dbReference type="PROSITE-ProRule" id="PRU00047"/>
    </source>
</evidence>
<keyword evidence="13" id="KW-0808">Transferase</keyword>
<keyword evidence="10" id="KW-0460">Magnesium</keyword>
<keyword evidence="8" id="KW-0378">Hydrolase</keyword>
<dbReference type="SMART" id="SM00343">
    <property type="entry name" value="ZnF_C2HC"/>
    <property type="match status" value="1"/>
</dbReference>
<dbReference type="Pfam" id="PF22936">
    <property type="entry name" value="Pol_BBD"/>
    <property type="match status" value="1"/>
</dbReference>
<evidence type="ECO:0000259" key="18">
    <source>
        <dbReference type="PROSITE" id="PS50158"/>
    </source>
</evidence>
<keyword evidence="2" id="KW-1188">Viral release from host cell</keyword>
<dbReference type="OrthoDB" id="413361at2759"/>
<dbReference type="PANTHER" id="PTHR42648">
    <property type="entry name" value="TRANSPOSASE, PUTATIVE-RELATED"/>
    <property type="match status" value="1"/>
</dbReference>
<dbReference type="GO" id="GO:0005524">
    <property type="term" value="F:ATP binding"/>
    <property type="evidence" value="ECO:0007669"/>
    <property type="project" value="UniProtKB-KW"/>
</dbReference>
<dbReference type="InterPro" id="IPR039537">
    <property type="entry name" value="Retrotran_Ty1/copia-like"/>
</dbReference>
<dbReference type="SUPFAM" id="SSF53098">
    <property type="entry name" value="Ribonuclease H-like"/>
    <property type="match status" value="1"/>
</dbReference>
<evidence type="ECO:0000256" key="10">
    <source>
        <dbReference type="ARBA" id="ARBA00022842"/>
    </source>
</evidence>
<evidence type="ECO:0000313" key="20">
    <source>
        <dbReference type="EMBL" id="CAF4944203.1"/>
    </source>
</evidence>
<name>A0A821XM36_9NEOP</name>
<dbReference type="Gene3D" id="3.30.420.10">
    <property type="entry name" value="Ribonuclease H-like superfamily/Ribonuclease H"/>
    <property type="match status" value="1"/>
</dbReference>
<keyword evidence="9" id="KW-0067">ATP-binding</keyword>
<dbReference type="InterPro" id="IPR013103">
    <property type="entry name" value="RVT_2"/>
</dbReference>
<dbReference type="Pfam" id="PF13976">
    <property type="entry name" value="gag_pre-integrs"/>
    <property type="match status" value="1"/>
</dbReference>
<keyword evidence="16" id="KW-0511">Multifunctional enzyme</keyword>
<organism evidence="20 21">
    <name type="scientific">Pieris macdunnoughi</name>
    <dbReference type="NCBI Taxonomy" id="345717"/>
    <lineage>
        <taxon>Eukaryota</taxon>
        <taxon>Metazoa</taxon>
        <taxon>Ecdysozoa</taxon>
        <taxon>Arthropoda</taxon>
        <taxon>Hexapoda</taxon>
        <taxon>Insecta</taxon>
        <taxon>Pterygota</taxon>
        <taxon>Neoptera</taxon>
        <taxon>Endopterygota</taxon>
        <taxon>Lepidoptera</taxon>
        <taxon>Glossata</taxon>
        <taxon>Ditrysia</taxon>
        <taxon>Papilionoidea</taxon>
        <taxon>Pieridae</taxon>
        <taxon>Pierinae</taxon>
        <taxon>Pieris</taxon>
    </lineage>
</organism>
<keyword evidence="5" id="KW-0479">Metal-binding</keyword>
<keyword evidence="21" id="KW-1185">Reference proteome</keyword>
<keyword evidence="15" id="KW-0233">DNA recombination</keyword>
<dbReference type="GO" id="GO:0008270">
    <property type="term" value="F:zinc ion binding"/>
    <property type="evidence" value="ECO:0007669"/>
    <property type="project" value="UniProtKB-KW"/>
</dbReference>
<gene>
    <name evidence="20" type="ORF">PMACD_LOCUS15018</name>
</gene>
<evidence type="ECO:0000256" key="1">
    <source>
        <dbReference type="ARBA" id="ARBA00002180"/>
    </source>
</evidence>
<dbReference type="GO" id="GO:0003964">
    <property type="term" value="F:RNA-directed DNA polymerase activity"/>
    <property type="evidence" value="ECO:0007669"/>
    <property type="project" value="UniProtKB-KW"/>
</dbReference>
<dbReference type="Proteomes" id="UP000663880">
    <property type="component" value="Unassembled WGS sequence"/>
</dbReference>
<sequence>MASNYLVNVPKLKGRENYSEWVFAAENFLVLEDMAYVTQIVETGQKLSGTGFKISDEWIGCLLLAGLTEKFMPMIMAIEHSGIQITTDAIRTKLMDMETEVGSQSSEIGGAFASGAQKWQPKKNKNVSAGAQSQAKSNVSVSGGAKSHVKCYRCKQTGHYKNQCPNNDNSSNHSKELQRKQSNAFSVVFLSGQFNKYDWYIDSGASMHLTANEKWIKDATYHDMREICVANNEKLQVLCSGDVNIVTKTDQFEYEIPVKDVMCAPGLTTNLLSVSQLIETGNRVQFTSEGCNVFNRNNEMVAMAVLSNGVYRVRLADSEVTSLAVSGDVWHRRLGHVNSTYLNKMSIALEGMDLQEKVDINKSSCPVCCEGKQCRLPFPSGSRCNELLGLVHTDICGPMEHESLGGSSDNGCEYCNKEFDSLLKNEGIIHQRSNPYTPEQNGVSELNNRTVVEKARCLLFDAKLGKEFWAEATHTAVYLQNRTVLPSLNDKTPYEVWFGHKPNVSHLRIFGSSVMVHVAKARRQKWDKKAEKHILVGYPDGIKGYRIYNPRTKCITTSREVIVMEKDKHPDITIPVIESERKENSCSVGDIEDKEVSTLENVTSADETTITDETLGLLDEDYISSDYEDASDLPKKEALQGEEKDQWLSAVKEELQCFKDNNAWELVNRPMNGETIVKCKWVLKKKCDSENNVRYRARLVAKGCSQKYGVDYSETFSPVVRHTTLRLLFALSVQLNLEVTHLDVKTAFLNGDLAETIYMQKPAGYACSDNSKVLKLKKAIYGLKQASRAWHKKVDSCMLVDGYIKSKMEPCLYIKIVGNRKTIVALYVVTMSHIYPERTISVNAITTMNA</sequence>
<proteinExistence type="predicted"/>
<reference evidence="20" key="1">
    <citation type="submission" date="2021-02" db="EMBL/GenBank/DDBJ databases">
        <authorList>
            <person name="Steward A R."/>
        </authorList>
    </citation>
    <scope>NUCLEOTIDE SEQUENCE</scope>
</reference>
<evidence type="ECO:0000256" key="3">
    <source>
        <dbReference type="ARBA" id="ARBA00022670"/>
    </source>
</evidence>
<feature type="domain" description="CCHC-type" evidence="18">
    <location>
        <begin position="150"/>
        <end position="166"/>
    </location>
</feature>
<keyword evidence="7" id="KW-0255">Endonuclease</keyword>
<dbReference type="InterPro" id="IPR001878">
    <property type="entry name" value="Znf_CCHC"/>
</dbReference>
<evidence type="ECO:0000256" key="9">
    <source>
        <dbReference type="ARBA" id="ARBA00022840"/>
    </source>
</evidence>
<evidence type="ECO:0000256" key="4">
    <source>
        <dbReference type="ARBA" id="ARBA00022722"/>
    </source>
</evidence>
<evidence type="ECO:0000256" key="13">
    <source>
        <dbReference type="ARBA" id="ARBA00022932"/>
    </source>
</evidence>
<evidence type="ECO:0000256" key="8">
    <source>
        <dbReference type="ARBA" id="ARBA00022801"/>
    </source>
</evidence>
<dbReference type="GO" id="GO:0015074">
    <property type="term" value="P:DNA integration"/>
    <property type="evidence" value="ECO:0007669"/>
    <property type="project" value="UniProtKB-KW"/>
</dbReference>
<dbReference type="PANTHER" id="PTHR42648:SF11">
    <property type="entry name" value="TRANSPOSON TY4-P GAG-POL POLYPROTEIN"/>
    <property type="match status" value="1"/>
</dbReference>
<evidence type="ECO:0000259" key="19">
    <source>
        <dbReference type="PROSITE" id="PS50994"/>
    </source>
</evidence>
<comment type="function">
    <text evidence="1">The aspartyl protease (PR) mediates the proteolytic cleavages of the Gag and Gag-Pol polyproteins after assembly of the VLP.</text>
</comment>
<dbReference type="GO" id="GO:0006310">
    <property type="term" value="P:DNA recombination"/>
    <property type="evidence" value="ECO:0007669"/>
    <property type="project" value="UniProtKB-KW"/>
</dbReference>
<keyword evidence="3" id="KW-0645">Protease</keyword>
<dbReference type="SUPFAM" id="SSF57756">
    <property type="entry name" value="Retrovirus zinc finger-like domains"/>
    <property type="match status" value="1"/>
</dbReference>
<evidence type="ECO:0000256" key="14">
    <source>
        <dbReference type="ARBA" id="ARBA00023113"/>
    </source>
</evidence>